<evidence type="ECO:0000256" key="1">
    <source>
        <dbReference type="SAM" id="Coils"/>
    </source>
</evidence>
<feature type="coiled-coil region" evidence="1">
    <location>
        <begin position="135"/>
        <end position="190"/>
    </location>
</feature>
<dbReference type="EMBL" id="JBBPFD010000021">
    <property type="protein sequence ID" value="KAK7882184.1"/>
    <property type="molecule type" value="Genomic_DNA"/>
</dbReference>
<reference evidence="4" key="1">
    <citation type="submission" date="2024-04" db="EMBL/GenBank/DDBJ databases">
        <title>Salinicola lusitanus LLJ914,a marine bacterium isolated from the Okinawa Trough.</title>
        <authorList>
            <person name="Li J."/>
        </authorList>
    </citation>
    <scope>NUCLEOTIDE SEQUENCE [LARGE SCALE GENOMIC DNA]</scope>
</reference>
<feature type="coiled-coil region" evidence="1">
    <location>
        <begin position="237"/>
        <end position="271"/>
    </location>
</feature>
<dbReference type="AlphaFoldDB" id="A0AAW0MWZ3"/>
<comment type="caution">
    <text evidence="3">The sequence shown here is derived from an EMBL/GenBank/DDBJ whole genome shotgun (WGS) entry which is preliminary data.</text>
</comment>
<sequence length="372" mass="43475">MQRIEFMKKEVDELKNIIDARQAENEQMKTRLMIGRTGLKLRKIFRGMDELKQVLEQQQVQIEQLTNEADDWKNRFETSERSLEEVRAQLSAAQQAAEESDSRNYVLEETVQKLQEDRGRLEVCADQTDPPDSEVGQLKQVSEQKEVDIEELRNEVDEWKARKEFLDLKITQLKESMREEQAETEEARNEVYGWKQKLIISENLLEKQEPNCQLLNKLLRSQTLEIVDQTDPLYCEMDQLTQVLKQKQVEIEQLNDEVQEWKGRKRLVDLKMTRLKQCIKLMSMEADTLAQTVSAEDDGLLLERGKEISKKGLVSSLDDNVAAQRDQVQDSKEMEEQVEVCVEKQEEIEDCTENNSLGEQDGLFMQEKRTGQ</sequence>
<accession>A0AAW0MWZ3</accession>
<dbReference type="Proteomes" id="UP001460270">
    <property type="component" value="Unassembled WGS sequence"/>
</dbReference>
<evidence type="ECO:0000256" key="2">
    <source>
        <dbReference type="SAM" id="MobiDB-lite"/>
    </source>
</evidence>
<gene>
    <name evidence="3" type="ORF">WMY93_028358</name>
</gene>
<feature type="region of interest" description="Disordered" evidence="2">
    <location>
        <begin position="351"/>
        <end position="372"/>
    </location>
</feature>
<keyword evidence="4" id="KW-1185">Reference proteome</keyword>
<keyword evidence="1" id="KW-0175">Coiled coil</keyword>
<evidence type="ECO:0000313" key="4">
    <source>
        <dbReference type="Proteomes" id="UP001460270"/>
    </source>
</evidence>
<feature type="coiled-coil region" evidence="1">
    <location>
        <begin position="4"/>
        <end position="103"/>
    </location>
</feature>
<evidence type="ECO:0000313" key="3">
    <source>
        <dbReference type="EMBL" id="KAK7882184.1"/>
    </source>
</evidence>
<proteinExistence type="predicted"/>
<protein>
    <submittedName>
        <fullName evidence="3">Uncharacterized protein</fullName>
    </submittedName>
</protein>
<name>A0AAW0MWZ3_9GOBI</name>
<organism evidence="3 4">
    <name type="scientific">Mugilogobius chulae</name>
    <name type="common">yellowstripe goby</name>
    <dbReference type="NCBI Taxonomy" id="88201"/>
    <lineage>
        <taxon>Eukaryota</taxon>
        <taxon>Metazoa</taxon>
        <taxon>Chordata</taxon>
        <taxon>Craniata</taxon>
        <taxon>Vertebrata</taxon>
        <taxon>Euteleostomi</taxon>
        <taxon>Actinopterygii</taxon>
        <taxon>Neopterygii</taxon>
        <taxon>Teleostei</taxon>
        <taxon>Neoteleostei</taxon>
        <taxon>Acanthomorphata</taxon>
        <taxon>Gobiaria</taxon>
        <taxon>Gobiiformes</taxon>
        <taxon>Gobioidei</taxon>
        <taxon>Gobiidae</taxon>
        <taxon>Gobionellinae</taxon>
        <taxon>Mugilogobius</taxon>
    </lineage>
</organism>